<dbReference type="Proteomes" id="UP001303324">
    <property type="component" value="Chromosome"/>
</dbReference>
<evidence type="ECO:0000313" key="3">
    <source>
        <dbReference type="Proteomes" id="UP001303324"/>
    </source>
</evidence>
<evidence type="ECO:0000313" key="2">
    <source>
        <dbReference type="EMBL" id="WNF21885.1"/>
    </source>
</evidence>
<keyword evidence="1" id="KW-0812">Transmembrane</keyword>
<accession>A0ABY9VDQ9</accession>
<evidence type="ECO:0000256" key="1">
    <source>
        <dbReference type="SAM" id="Phobius"/>
    </source>
</evidence>
<keyword evidence="1" id="KW-0472">Membrane</keyword>
<feature type="transmembrane region" description="Helical" evidence="1">
    <location>
        <begin position="20"/>
        <end position="39"/>
    </location>
</feature>
<keyword evidence="3" id="KW-1185">Reference proteome</keyword>
<sequence>MMLVEINLLPKKEHKKSSTLIMAIAGVLLFTISVSIVFFQGNNYEKKMASIDKQIESIQKLNEVQQSKLAEGESGNSAVKLQEAVNWAQQYPFDTVPLLQNIIALLPERGFIQEFEYSNTDSVIIKIQLDASRDAAFYLSSLKGSDWVEDVNLLNIVAETKNEETSVSTTDTSTEQEEVKVLPRYSAEFEITFKPEFFKETKGIASKGGDGT</sequence>
<evidence type="ECO:0008006" key="4">
    <source>
        <dbReference type="Google" id="ProtNLM"/>
    </source>
</evidence>
<name>A0ABY9VDQ9_9BACI</name>
<proteinExistence type="predicted"/>
<protein>
    <recommendedName>
        <fullName evidence="4">Fimbrial assembly protein</fullName>
    </recommendedName>
</protein>
<gene>
    <name evidence="2" type="ORF">RH061_17070</name>
</gene>
<keyword evidence="1" id="KW-1133">Transmembrane helix</keyword>
<dbReference type="RefSeq" id="WP_311071961.1">
    <property type="nucleotide sequence ID" value="NZ_CP134494.1"/>
</dbReference>
<organism evidence="2 3">
    <name type="scientific">Mesobacillus jeotgali</name>
    <dbReference type="NCBI Taxonomy" id="129985"/>
    <lineage>
        <taxon>Bacteria</taxon>
        <taxon>Bacillati</taxon>
        <taxon>Bacillota</taxon>
        <taxon>Bacilli</taxon>
        <taxon>Bacillales</taxon>
        <taxon>Bacillaceae</taxon>
        <taxon>Mesobacillus</taxon>
    </lineage>
</organism>
<dbReference type="EMBL" id="CP134494">
    <property type="protein sequence ID" value="WNF21885.1"/>
    <property type="molecule type" value="Genomic_DNA"/>
</dbReference>
<reference evidence="2 3" key="1">
    <citation type="submission" date="2023-09" db="EMBL/GenBank/DDBJ databases">
        <title>Microbial mechanism of fulvic acid promoting antimony reduction mineralization in rice fields.</title>
        <authorList>
            <person name="Chen G."/>
            <person name="Lan J."/>
        </authorList>
    </citation>
    <scope>NUCLEOTIDE SEQUENCE [LARGE SCALE GENOMIC DNA]</scope>
    <source>
        <strain evidence="2 3">PS1</strain>
    </source>
</reference>